<evidence type="ECO:0000256" key="7">
    <source>
        <dbReference type="ARBA" id="ARBA00022801"/>
    </source>
</evidence>
<keyword evidence="13" id="KW-1185">Reference proteome</keyword>
<evidence type="ECO:0000259" key="10">
    <source>
        <dbReference type="Pfam" id="PF17917"/>
    </source>
</evidence>
<evidence type="ECO:0000256" key="8">
    <source>
        <dbReference type="ARBA" id="ARBA00022918"/>
    </source>
</evidence>
<dbReference type="EMBL" id="LGRX02032754">
    <property type="protein sequence ID" value="KAK3243615.1"/>
    <property type="molecule type" value="Genomic_DNA"/>
</dbReference>
<comment type="caution">
    <text evidence="11">The sequence shown here is derived from an EMBL/GenBank/DDBJ whole genome shotgun (WGS) entry which is preliminary data.</text>
</comment>
<sequence length="301" mass="34697">MATRGDSEEGAYAAVAGELPYPAVDHDDNGKPTTETVKTENPDSRDAKVSPEWRKRFEAFFTEYEEQLRAALPELSKLRNSKEDNAHVILKQDKEGGPPCRRPYKMSVEELRQLRERIEQLMEKGEKGVYLKASKAKLCKESLRFLGHTLSAKGCQPQHDKIASVESWPVLETVTHVRQFLGLAGYYRRFVHHFSEIAQPLTVLTKSDVPWDLGNGMQPIAYESRQFSAAEQNYHTGERELCGLHHCTTVTWRHYLIFSEFKLQGDHRPLEWLMSPGRELSRRQACWYMDLVEVGVPRMEY</sequence>
<evidence type="ECO:0000313" key="13">
    <source>
        <dbReference type="Proteomes" id="UP001190700"/>
    </source>
</evidence>
<dbReference type="InterPro" id="IPR041373">
    <property type="entry name" value="RT_RNaseH"/>
</dbReference>
<dbReference type="Pfam" id="PF17917">
    <property type="entry name" value="RT_RNaseH"/>
    <property type="match status" value="1"/>
</dbReference>
<feature type="domain" description="Reverse transcriptase RNase H-like" evidence="10">
    <location>
        <begin position="215"/>
        <end position="292"/>
    </location>
</feature>
<accession>A0AAE0EX93</accession>
<evidence type="ECO:0000256" key="5">
    <source>
        <dbReference type="ARBA" id="ARBA00022750"/>
    </source>
</evidence>
<evidence type="ECO:0000313" key="12">
    <source>
        <dbReference type="EMBL" id="KAK3243615.1"/>
    </source>
</evidence>
<dbReference type="GO" id="GO:0004190">
    <property type="term" value="F:aspartic-type endopeptidase activity"/>
    <property type="evidence" value="ECO:0007669"/>
    <property type="project" value="UniProtKB-KW"/>
</dbReference>
<dbReference type="InterPro" id="IPR043128">
    <property type="entry name" value="Rev_trsase/Diguanyl_cyclase"/>
</dbReference>
<keyword evidence="2" id="KW-0808">Transferase</keyword>
<dbReference type="AlphaFoldDB" id="A0AAE0EX93"/>
<dbReference type="GO" id="GO:0006508">
    <property type="term" value="P:proteolysis"/>
    <property type="evidence" value="ECO:0007669"/>
    <property type="project" value="UniProtKB-KW"/>
</dbReference>
<keyword evidence="3" id="KW-0548">Nucleotidyltransferase</keyword>
<evidence type="ECO:0000256" key="9">
    <source>
        <dbReference type="SAM" id="MobiDB-lite"/>
    </source>
</evidence>
<feature type="compositionally biased region" description="Basic and acidic residues" evidence="9">
    <location>
        <begin position="37"/>
        <end position="49"/>
    </location>
</feature>
<evidence type="ECO:0000256" key="2">
    <source>
        <dbReference type="ARBA" id="ARBA00022679"/>
    </source>
</evidence>
<evidence type="ECO:0000313" key="11">
    <source>
        <dbReference type="EMBL" id="KAK3243594.1"/>
    </source>
</evidence>
<dbReference type="Proteomes" id="UP001190700">
    <property type="component" value="Unassembled WGS sequence"/>
</dbReference>
<evidence type="ECO:0000256" key="1">
    <source>
        <dbReference type="ARBA" id="ARBA00022670"/>
    </source>
</evidence>
<keyword evidence="1" id="KW-0645">Protease</keyword>
<dbReference type="GO" id="GO:0004519">
    <property type="term" value="F:endonuclease activity"/>
    <property type="evidence" value="ECO:0007669"/>
    <property type="project" value="UniProtKB-KW"/>
</dbReference>
<name>A0AAE0EX93_9CHLO</name>
<dbReference type="EMBL" id="LGRX02032755">
    <property type="protein sequence ID" value="KAK3243594.1"/>
    <property type="molecule type" value="Genomic_DNA"/>
</dbReference>
<reference evidence="11" key="2">
    <citation type="submission" date="2023-06" db="EMBL/GenBank/DDBJ databases">
        <title>Long-read-based genome assembly of the green algal bacterivore Cymbomonas tetramitiformis.</title>
        <authorList>
            <person name="Gyaltshen Y."/>
            <person name="Rozenberg A."/>
            <person name="Paasch A."/>
            <person name="Burns J.A."/>
            <person name="Warring S."/>
            <person name="Larson R."/>
            <person name="Maurer-Alcala X."/>
            <person name="Dacks J."/>
            <person name="Kim E."/>
        </authorList>
    </citation>
    <scope>NUCLEOTIDE SEQUENCE</scope>
    <source>
        <strain evidence="11">PLY_AMNH</strain>
    </source>
</reference>
<keyword evidence="6" id="KW-0255">Endonuclease</keyword>
<keyword evidence="7" id="KW-0378">Hydrolase</keyword>
<keyword evidence="5" id="KW-0064">Aspartyl protease</keyword>
<dbReference type="PANTHER" id="PTHR33064">
    <property type="entry name" value="POL PROTEIN"/>
    <property type="match status" value="1"/>
</dbReference>
<evidence type="ECO:0000256" key="6">
    <source>
        <dbReference type="ARBA" id="ARBA00022759"/>
    </source>
</evidence>
<protein>
    <recommendedName>
        <fullName evidence="10">Reverse transcriptase RNase H-like domain-containing protein</fullName>
    </recommendedName>
</protein>
<dbReference type="SUPFAM" id="SSF56672">
    <property type="entry name" value="DNA/RNA polymerases"/>
    <property type="match status" value="1"/>
</dbReference>
<organism evidence="11 13">
    <name type="scientific">Cymbomonas tetramitiformis</name>
    <dbReference type="NCBI Taxonomy" id="36881"/>
    <lineage>
        <taxon>Eukaryota</taxon>
        <taxon>Viridiplantae</taxon>
        <taxon>Chlorophyta</taxon>
        <taxon>Pyramimonadophyceae</taxon>
        <taxon>Pyramimonadales</taxon>
        <taxon>Pyramimonadaceae</taxon>
        <taxon>Cymbomonas</taxon>
    </lineage>
</organism>
<evidence type="ECO:0000256" key="4">
    <source>
        <dbReference type="ARBA" id="ARBA00022722"/>
    </source>
</evidence>
<keyword evidence="4" id="KW-0540">Nuclease</keyword>
<dbReference type="GO" id="GO:0003964">
    <property type="term" value="F:RNA-directed DNA polymerase activity"/>
    <property type="evidence" value="ECO:0007669"/>
    <property type="project" value="UniProtKB-KW"/>
</dbReference>
<dbReference type="InterPro" id="IPR043502">
    <property type="entry name" value="DNA/RNA_pol_sf"/>
</dbReference>
<dbReference type="InterPro" id="IPR051320">
    <property type="entry name" value="Viral_Replic_Matur_Polypro"/>
</dbReference>
<reference evidence="11 13" key="1">
    <citation type="journal article" date="2015" name="Genome Biol. Evol.">
        <title>Comparative Genomics of a Bacterivorous Green Alga Reveals Evolutionary Causalities and Consequences of Phago-Mixotrophic Mode of Nutrition.</title>
        <authorList>
            <person name="Burns J.A."/>
            <person name="Paasch A."/>
            <person name="Narechania A."/>
            <person name="Kim E."/>
        </authorList>
    </citation>
    <scope>NUCLEOTIDE SEQUENCE [LARGE SCALE GENOMIC DNA]</scope>
    <source>
        <strain evidence="11">PLY_AMNH</strain>
    </source>
</reference>
<keyword evidence="8" id="KW-0695">RNA-directed DNA polymerase</keyword>
<dbReference type="Gene3D" id="3.30.70.270">
    <property type="match status" value="1"/>
</dbReference>
<proteinExistence type="predicted"/>
<evidence type="ECO:0000256" key="3">
    <source>
        <dbReference type="ARBA" id="ARBA00022695"/>
    </source>
</evidence>
<feature type="region of interest" description="Disordered" evidence="9">
    <location>
        <begin position="1"/>
        <end position="49"/>
    </location>
</feature>
<dbReference type="PANTHER" id="PTHR33064:SF37">
    <property type="entry name" value="RIBONUCLEASE H"/>
    <property type="match status" value="1"/>
</dbReference>
<gene>
    <name evidence="12" type="ORF">CYMTET_46746</name>
    <name evidence="11" type="ORF">CYMTET_46749</name>
</gene>